<protein>
    <submittedName>
        <fullName evidence="1">Uncharacterized protein</fullName>
    </submittedName>
</protein>
<reference evidence="2" key="2">
    <citation type="submission" date="2011-06" db="EMBL/GenBank/DDBJ databases">
        <title>The complete genome sequence of Alicyclobacillus acidocaldarius sp. Tc-4-1.</title>
        <authorList>
            <person name="Chen Y."/>
            <person name="He Y."/>
            <person name="Dong Z."/>
            <person name="Hu S."/>
        </authorList>
    </citation>
    <scope>NUCLEOTIDE SEQUENCE [LARGE SCALE GENOMIC DNA]</scope>
    <source>
        <strain evidence="2">Tc-4-1</strain>
    </source>
</reference>
<reference evidence="1 2" key="1">
    <citation type="journal article" date="2011" name="J. Bacteriol.">
        <title>Complete Genome Sequence of Alicyclobacillus acidocaldarius Strain Tc-4-1.</title>
        <authorList>
            <person name="Chen Y."/>
            <person name="He Y."/>
            <person name="Zhang B."/>
            <person name="Yang J."/>
            <person name="Li W."/>
            <person name="Dong Z."/>
            <person name="Hu S."/>
        </authorList>
    </citation>
    <scope>NUCLEOTIDE SEQUENCE [LARGE SCALE GENOMIC DNA]</scope>
    <source>
        <strain evidence="1 2">Tc-4-1</strain>
    </source>
</reference>
<dbReference type="KEGG" id="aad:TC41_1436"/>
<dbReference type="HOGENOM" id="CLU_3131528_0_0_9"/>
<dbReference type="Proteomes" id="UP000000292">
    <property type="component" value="Chromosome"/>
</dbReference>
<name>F8IIP0_ALIAT</name>
<dbReference type="AlphaFoldDB" id="F8IIP0"/>
<gene>
    <name evidence="1" type="ordered locus">TC41_1436</name>
</gene>
<sequence length="49" mass="5490">MTGATIRHGVWGIHPDDFEELRPMILGNSHPMLLGILQPMLTRTPEPGR</sequence>
<dbReference type="EMBL" id="CP002902">
    <property type="protein sequence ID" value="AEJ43372.1"/>
    <property type="molecule type" value="Genomic_DNA"/>
</dbReference>
<evidence type="ECO:0000313" key="2">
    <source>
        <dbReference type="Proteomes" id="UP000000292"/>
    </source>
</evidence>
<dbReference type="STRING" id="1048834.TC41_1436"/>
<accession>F8IIP0</accession>
<evidence type="ECO:0000313" key="1">
    <source>
        <dbReference type="EMBL" id="AEJ43372.1"/>
    </source>
</evidence>
<organism evidence="1 2">
    <name type="scientific">Alicyclobacillus acidocaldarius (strain Tc-4-1)</name>
    <name type="common">Bacillus acidocaldarius</name>
    <dbReference type="NCBI Taxonomy" id="1048834"/>
    <lineage>
        <taxon>Bacteria</taxon>
        <taxon>Bacillati</taxon>
        <taxon>Bacillota</taxon>
        <taxon>Bacilli</taxon>
        <taxon>Bacillales</taxon>
        <taxon>Alicyclobacillaceae</taxon>
        <taxon>Alicyclobacillus</taxon>
    </lineage>
</organism>
<proteinExistence type="predicted"/>